<evidence type="ECO:0000313" key="2">
    <source>
        <dbReference type="Proteomes" id="UP000507470"/>
    </source>
</evidence>
<name>A0A6J8AP44_MYTCO</name>
<dbReference type="EMBL" id="CACVKT020001764">
    <property type="protein sequence ID" value="CAC5371491.1"/>
    <property type="molecule type" value="Genomic_DNA"/>
</dbReference>
<organism evidence="1 2">
    <name type="scientific">Mytilus coruscus</name>
    <name type="common">Sea mussel</name>
    <dbReference type="NCBI Taxonomy" id="42192"/>
    <lineage>
        <taxon>Eukaryota</taxon>
        <taxon>Metazoa</taxon>
        <taxon>Spiralia</taxon>
        <taxon>Lophotrochozoa</taxon>
        <taxon>Mollusca</taxon>
        <taxon>Bivalvia</taxon>
        <taxon>Autobranchia</taxon>
        <taxon>Pteriomorphia</taxon>
        <taxon>Mytilida</taxon>
        <taxon>Mytiloidea</taxon>
        <taxon>Mytilidae</taxon>
        <taxon>Mytilinae</taxon>
        <taxon>Mytilus</taxon>
    </lineage>
</organism>
<keyword evidence="2" id="KW-1185">Reference proteome</keyword>
<dbReference type="PANTHER" id="PTHR47642">
    <property type="entry name" value="ATP-DEPENDENT DNA HELICASE"/>
    <property type="match status" value="1"/>
</dbReference>
<dbReference type="PANTHER" id="PTHR47642:SF5">
    <property type="entry name" value="ATP-DEPENDENT DNA HELICASE"/>
    <property type="match status" value="1"/>
</dbReference>
<gene>
    <name evidence="1" type="ORF">MCOR_9931</name>
</gene>
<dbReference type="InterPro" id="IPR036691">
    <property type="entry name" value="Endo/exonu/phosph_ase_sf"/>
</dbReference>
<accession>A0A6J8AP44</accession>
<proteinExistence type="predicted"/>
<reference evidence="1 2" key="1">
    <citation type="submission" date="2020-06" db="EMBL/GenBank/DDBJ databases">
        <authorList>
            <person name="Li R."/>
            <person name="Bekaert M."/>
        </authorList>
    </citation>
    <scope>NUCLEOTIDE SEQUENCE [LARGE SCALE GENOMIC DNA]</scope>
    <source>
        <strain evidence="2">wild</strain>
    </source>
</reference>
<dbReference type="InterPro" id="IPR051055">
    <property type="entry name" value="PIF1_helicase"/>
</dbReference>
<dbReference type="AlphaFoldDB" id="A0A6J8AP44"/>
<dbReference type="Proteomes" id="UP000507470">
    <property type="component" value="Unassembled WGS sequence"/>
</dbReference>
<sequence>MQFPLRPAAAKTIHRSQRDTLNILVVDLTSHCKIDHTHYVALSRITIQGLQILHLQENKISINFAVKKEKEHLRKNPPATSLTFLNEIPNKYRIVFLNANSLHKHIEDVRSDYSLTSADLICFCETKFLPCDNEYLTKLQNFHTYRQDSIAPQGHIRPSYGLAIYYKECTSVDGYPIDVNSKTIESSLIQLQYPINDLLYTLDGKIQISTYFAKHADKLKLNNNITLDFDSEYIFQGCQCEDGNESCQCKIYAVPLRCKYSEENGFESSEILTSIHQTKGEAEMVQLDWIFEIELELASGEAVMKAQRDVLTAQITLLSTVITQVGSSLEQLSAAPTTVEGTPEKKQPVMTQSSQKAIRKKHGRCKAAWLGCDVWAHASCADITVKKLKSAKTIPFLCPDYLL</sequence>
<protein>
    <submittedName>
        <fullName evidence="1">Uncharacterized protein</fullName>
    </submittedName>
</protein>
<dbReference type="SUPFAM" id="SSF56219">
    <property type="entry name" value="DNase I-like"/>
    <property type="match status" value="1"/>
</dbReference>
<dbReference type="OrthoDB" id="10071389at2759"/>
<evidence type="ECO:0000313" key="1">
    <source>
        <dbReference type="EMBL" id="CAC5371491.1"/>
    </source>
</evidence>